<keyword evidence="4" id="KW-0436">Ligase</keyword>
<dbReference type="SUPFAM" id="SSF55681">
    <property type="entry name" value="Class II aaRS and biotin synthetases"/>
    <property type="match status" value="1"/>
</dbReference>
<dbReference type="InterPro" id="IPR002320">
    <property type="entry name" value="Thr-tRNA-ligase_IIa"/>
</dbReference>
<proteinExistence type="inferred from homology"/>
<evidence type="ECO:0000256" key="6">
    <source>
        <dbReference type="ARBA" id="ARBA00022801"/>
    </source>
</evidence>
<dbReference type="GO" id="GO:0005759">
    <property type="term" value="C:mitochondrial matrix"/>
    <property type="evidence" value="ECO:0007669"/>
    <property type="project" value="UniProtKB-SubCell"/>
</dbReference>
<evidence type="ECO:0000256" key="3">
    <source>
        <dbReference type="ARBA" id="ARBA00013163"/>
    </source>
</evidence>
<accession>A0AA40F9U6</accession>
<dbReference type="InterPro" id="IPR006195">
    <property type="entry name" value="aa-tRNA-synth_II"/>
</dbReference>
<comment type="subcellular location">
    <subcellularLocation>
        <location evidence="1">Mitochondrion matrix</location>
    </subcellularLocation>
</comment>
<feature type="domain" description="Aminoacyl-transfer RNA synthetases class-II family profile" evidence="14">
    <location>
        <begin position="37"/>
        <end position="335"/>
    </location>
</feature>
<evidence type="ECO:0000256" key="10">
    <source>
        <dbReference type="ARBA" id="ARBA00023128"/>
    </source>
</evidence>
<comment type="caution">
    <text evidence="15">The sequence shown here is derived from an EMBL/GenBank/DDBJ whole genome shotgun (WGS) entry which is preliminary data.</text>
</comment>
<organism evidence="15 16">
    <name type="scientific">Schizothecium vesticola</name>
    <dbReference type="NCBI Taxonomy" id="314040"/>
    <lineage>
        <taxon>Eukaryota</taxon>
        <taxon>Fungi</taxon>
        <taxon>Dikarya</taxon>
        <taxon>Ascomycota</taxon>
        <taxon>Pezizomycotina</taxon>
        <taxon>Sordariomycetes</taxon>
        <taxon>Sordariomycetidae</taxon>
        <taxon>Sordariales</taxon>
        <taxon>Schizotheciaceae</taxon>
        <taxon>Schizothecium</taxon>
    </lineage>
</organism>
<dbReference type="PROSITE" id="PS50862">
    <property type="entry name" value="AA_TRNA_LIGASE_II"/>
    <property type="match status" value="1"/>
</dbReference>
<evidence type="ECO:0000256" key="12">
    <source>
        <dbReference type="ARBA" id="ARBA00031900"/>
    </source>
</evidence>
<dbReference type="PANTHER" id="PTHR11451:SF50">
    <property type="entry name" value="THREONINE--TRNA LIGASE, MITOCHONDRIAL"/>
    <property type="match status" value="1"/>
</dbReference>
<dbReference type="PANTHER" id="PTHR11451">
    <property type="entry name" value="THREONINE-TRNA LIGASE"/>
    <property type="match status" value="1"/>
</dbReference>
<dbReference type="GO" id="GO:0006435">
    <property type="term" value="P:threonyl-tRNA aminoacylation"/>
    <property type="evidence" value="ECO:0007669"/>
    <property type="project" value="InterPro"/>
</dbReference>
<dbReference type="InterPro" id="IPR004154">
    <property type="entry name" value="Anticodon-bd"/>
</dbReference>
<dbReference type="SUPFAM" id="SSF52954">
    <property type="entry name" value="Class II aaRS ABD-related"/>
    <property type="match status" value="1"/>
</dbReference>
<evidence type="ECO:0000256" key="13">
    <source>
        <dbReference type="ARBA" id="ARBA00049515"/>
    </source>
</evidence>
<dbReference type="AlphaFoldDB" id="A0AA40F9U6"/>
<dbReference type="Gene3D" id="3.40.50.800">
    <property type="entry name" value="Anticodon-binding domain"/>
    <property type="match status" value="1"/>
</dbReference>
<dbReference type="Proteomes" id="UP001172155">
    <property type="component" value="Unassembled WGS sequence"/>
</dbReference>
<evidence type="ECO:0000256" key="9">
    <source>
        <dbReference type="ARBA" id="ARBA00022946"/>
    </source>
</evidence>
<keyword evidence="10" id="KW-0496">Mitochondrion</keyword>
<dbReference type="InterPro" id="IPR045864">
    <property type="entry name" value="aa-tRNA-synth_II/BPL/LPL"/>
</dbReference>
<reference evidence="15" key="1">
    <citation type="submission" date="2023-06" db="EMBL/GenBank/DDBJ databases">
        <title>Genome-scale phylogeny and comparative genomics of the fungal order Sordariales.</title>
        <authorList>
            <consortium name="Lawrence Berkeley National Laboratory"/>
            <person name="Hensen N."/>
            <person name="Bonometti L."/>
            <person name="Westerberg I."/>
            <person name="Brannstrom I.O."/>
            <person name="Guillou S."/>
            <person name="Cros-Aarteil S."/>
            <person name="Calhoun S."/>
            <person name="Haridas S."/>
            <person name="Kuo A."/>
            <person name="Mondo S."/>
            <person name="Pangilinan J."/>
            <person name="Riley R."/>
            <person name="LaButti K."/>
            <person name="Andreopoulos B."/>
            <person name="Lipzen A."/>
            <person name="Chen C."/>
            <person name="Yanf M."/>
            <person name="Daum C."/>
            <person name="Ng V."/>
            <person name="Clum A."/>
            <person name="Steindorff A."/>
            <person name="Ohm R."/>
            <person name="Martin F."/>
            <person name="Silar P."/>
            <person name="Natvig D."/>
            <person name="Lalanne C."/>
            <person name="Gautier V."/>
            <person name="Ament-velasquez S.L."/>
            <person name="Kruys A."/>
            <person name="Hutchinson M.I."/>
            <person name="Powell A.J."/>
            <person name="Barry K."/>
            <person name="Miller A.N."/>
            <person name="Grigoriev I.V."/>
            <person name="Debuchy R."/>
            <person name="Gladieux P."/>
            <person name="Thoren M.H."/>
            <person name="Johannesson H."/>
        </authorList>
    </citation>
    <scope>NUCLEOTIDE SEQUENCE</scope>
    <source>
        <strain evidence="15">SMH3187-1</strain>
    </source>
</reference>
<evidence type="ECO:0000313" key="16">
    <source>
        <dbReference type="Proteomes" id="UP001172155"/>
    </source>
</evidence>
<evidence type="ECO:0000256" key="11">
    <source>
        <dbReference type="ARBA" id="ARBA00023146"/>
    </source>
</evidence>
<keyword evidence="6" id="KW-0378">Hydrolase</keyword>
<dbReference type="CDD" id="cd00771">
    <property type="entry name" value="ThrRS_core"/>
    <property type="match status" value="1"/>
</dbReference>
<sequence length="755" mass="83327">MLFLRASRRWTPQTLTKRPPRLVPSRLCSPGSPIFLPHGTRIFNRLVDFLRRQYVQYGFDEVITPTIYKKELWAKSGHLDNYADDMFTVTSTSPARADQHEATGEADEYGLKPMNCPGHCLIFASKVRSYRDLPIRYADFSPLHRNEVSGALSGLTRVRRFHQDDGHIFCRPAQIEAEIAQTLAFVRETYRVLRMGSYRLALSTRPQENCIGSLEDWEQAEASLRRALDASGEAWTVNEGDGAFYGPKIDVILQDRNGKEHQTATIQLDFQLPKRFELEYIAPAPEVEQKGETTTDAELLAVSGPVRPVMIHRAVLGSVERLMALLIEHHQGKWPLWLNPRQAIILTLNDQEATVKWAEHARDVLRSMEGTGDGSGMPPVMAVDVDDRPVSLALKIKAAKEKGYSIYGVVGPGEVEKGTVMVDVGGLPLPEGAAPRGKKDIKKSMTPRELRVKPLPDTDTILAFPIFNRYQNLTYTPGITPKMDLTTPSDPPPAYITAAAAHGLPLRQSAPVRKGPLPLDLPILAHLRTKRVILASASPRRRALLAQIGLTNLEIRPSPAPEDLDKSTHTPEEYVAATARQKCMAVYAAALAEQGSTPDAEDPALVIAADTIIATVTGQILEKPRSEAEHVRTLTHLRDTVSHRVLTAVCVLAPKDDATHPGYVTAAHTEATRVVFAQAEDGLGDEVILSYVRTREGADKAGGYALQGVGGMVLVERIEGGVDNVIGLPVRKCLQLCERVVFKQGEEEEEEEEEE</sequence>
<dbReference type="InterPro" id="IPR003697">
    <property type="entry name" value="Maf-like"/>
</dbReference>
<dbReference type="Pfam" id="PF00587">
    <property type="entry name" value="tRNA-synt_2b"/>
    <property type="match status" value="1"/>
</dbReference>
<keyword evidence="5" id="KW-0547">Nucleotide-binding</keyword>
<dbReference type="InterPro" id="IPR036621">
    <property type="entry name" value="Anticodon-bd_dom_sf"/>
</dbReference>
<protein>
    <recommendedName>
        <fullName evidence="3">threonine--tRNA ligase</fullName>
        <ecNumber evidence="3">6.1.1.3</ecNumber>
    </recommendedName>
    <alternativeName>
        <fullName evidence="12">Threonyl-tRNA synthetase</fullName>
    </alternativeName>
</protein>
<dbReference type="Pfam" id="PF03129">
    <property type="entry name" value="HGTP_anticodon"/>
    <property type="match status" value="1"/>
</dbReference>
<keyword evidence="7" id="KW-0067">ATP-binding</keyword>
<dbReference type="HAMAP" id="MF_00528">
    <property type="entry name" value="Maf"/>
    <property type="match status" value="1"/>
</dbReference>
<comment type="catalytic activity">
    <reaction evidence="13">
        <text>tRNA(Thr) + L-threonine + ATP = L-threonyl-tRNA(Thr) + AMP + diphosphate + H(+)</text>
        <dbReference type="Rhea" id="RHEA:24624"/>
        <dbReference type="Rhea" id="RHEA-COMP:9670"/>
        <dbReference type="Rhea" id="RHEA-COMP:9704"/>
        <dbReference type="ChEBI" id="CHEBI:15378"/>
        <dbReference type="ChEBI" id="CHEBI:30616"/>
        <dbReference type="ChEBI" id="CHEBI:33019"/>
        <dbReference type="ChEBI" id="CHEBI:57926"/>
        <dbReference type="ChEBI" id="CHEBI:78442"/>
        <dbReference type="ChEBI" id="CHEBI:78534"/>
        <dbReference type="ChEBI" id="CHEBI:456215"/>
        <dbReference type="EC" id="6.1.1.3"/>
    </reaction>
</comment>
<dbReference type="EMBL" id="JAUKUD010000001">
    <property type="protein sequence ID" value="KAK0753903.1"/>
    <property type="molecule type" value="Genomic_DNA"/>
</dbReference>
<dbReference type="InterPro" id="IPR033728">
    <property type="entry name" value="ThrRS_core"/>
</dbReference>
<keyword evidence="9" id="KW-0809">Transit peptide</keyword>
<dbReference type="Gene3D" id="3.30.930.10">
    <property type="entry name" value="Bira Bifunctional Protein, Domain 2"/>
    <property type="match status" value="1"/>
</dbReference>
<comment type="similarity">
    <text evidence="2">Belongs to the class-II aminoacyl-tRNA synthetase family.</text>
</comment>
<keyword evidence="8" id="KW-0648">Protein biosynthesis</keyword>
<dbReference type="InterPro" id="IPR029001">
    <property type="entry name" value="ITPase-like_fam"/>
</dbReference>
<dbReference type="Gene3D" id="3.90.950.10">
    <property type="match status" value="1"/>
</dbReference>
<evidence type="ECO:0000313" key="15">
    <source>
        <dbReference type="EMBL" id="KAK0753903.1"/>
    </source>
</evidence>
<dbReference type="InterPro" id="IPR002314">
    <property type="entry name" value="aa-tRNA-synt_IIb"/>
</dbReference>
<evidence type="ECO:0000256" key="2">
    <source>
        <dbReference type="ARBA" id="ARBA00008226"/>
    </source>
</evidence>
<evidence type="ECO:0000256" key="8">
    <source>
        <dbReference type="ARBA" id="ARBA00022917"/>
    </source>
</evidence>
<dbReference type="FunFam" id="3.30.930.10:FF:000039">
    <property type="entry name" value="Threonyl-tRNA synthetase, mitochondrial"/>
    <property type="match status" value="1"/>
</dbReference>
<evidence type="ECO:0000256" key="1">
    <source>
        <dbReference type="ARBA" id="ARBA00004305"/>
    </source>
</evidence>
<gene>
    <name evidence="15" type="ORF">B0T18DRAFT_434468</name>
</gene>
<dbReference type="GO" id="GO:0047429">
    <property type="term" value="F:nucleoside triphosphate diphosphatase activity"/>
    <property type="evidence" value="ECO:0007669"/>
    <property type="project" value="InterPro"/>
</dbReference>
<evidence type="ECO:0000256" key="4">
    <source>
        <dbReference type="ARBA" id="ARBA00022598"/>
    </source>
</evidence>
<evidence type="ECO:0000256" key="7">
    <source>
        <dbReference type="ARBA" id="ARBA00022840"/>
    </source>
</evidence>
<dbReference type="GO" id="GO:0004829">
    <property type="term" value="F:threonine-tRNA ligase activity"/>
    <property type="evidence" value="ECO:0007669"/>
    <property type="project" value="UniProtKB-EC"/>
</dbReference>
<dbReference type="GO" id="GO:0005524">
    <property type="term" value="F:ATP binding"/>
    <property type="evidence" value="ECO:0007669"/>
    <property type="project" value="UniProtKB-KW"/>
</dbReference>
<dbReference type="Pfam" id="PF02545">
    <property type="entry name" value="Maf"/>
    <property type="match status" value="1"/>
</dbReference>
<dbReference type="PRINTS" id="PR01047">
    <property type="entry name" value="TRNASYNTHTHR"/>
</dbReference>
<dbReference type="SUPFAM" id="SSF52972">
    <property type="entry name" value="ITPase-like"/>
    <property type="match status" value="1"/>
</dbReference>
<evidence type="ECO:0000256" key="5">
    <source>
        <dbReference type="ARBA" id="ARBA00022741"/>
    </source>
</evidence>
<dbReference type="CDD" id="cd00555">
    <property type="entry name" value="Maf"/>
    <property type="match status" value="1"/>
</dbReference>
<name>A0AA40F9U6_9PEZI</name>
<evidence type="ECO:0000259" key="14">
    <source>
        <dbReference type="PROSITE" id="PS50862"/>
    </source>
</evidence>
<keyword evidence="16" id="KW-1185">Reference proteome</keyword>
<dbReference type="EC" id="6.1.1.3" evidence="3"/>
<keyword evidence="11" id="KW-0030">Aminoacyl-tRNA synthetase</keyword>